<keyword evidence="4 6" id="KW-0862">Zinc</keyword>
<protein>
    <recommendedName>
        <fullName evidence="2">carbonic anhydrase</fullName>
        <ecNumber evidence="2">4.2.1.1</ecNumber>
    </recommendedName>
</protein>
<accession>A0A1I5MVN3</accession>
<reference evidence="7 10" key="2">
    <citation type="submission" date="2019-07" db="EMBL/GenBank/DDBJ databases">
        <title>Whole genome shotgun sequence of Halolactibacillus halophilus NBRC 100868.</title>
        <authorList>
            <person name="Hosoyama A."/>
            <person name="Uohara A."/>
            <person name="Ohji S."/>
            <person name="Ichikawa N."/>
        </authorList>
    </citation>
    <scope>NUCLEOTIDE SEQUENCE [LARGE SCALE GENOMIC DNA]</scope>
    <source>
        <strain evidence="7 10">NBRC 100868</strain>
    </source>
</reference>
<dbReference type="OrthoDB" id="9792260at2"/>
<dbReference type="GO" id="GO:0008270">
    <property type="term" value="F:zinc ion binding"/>
    <property type="evidence" value="ECO:0007669"/>
    <property type="project" value="InterPro"/>
</dbReference>
<gene>
    <name evidence="7" type="primary">ytiB</name>
    <name evidence="7" type="ORF">HHA03_08040</name>
    <name evidence="8" type="ORF">SAMN05421839_106100</name>
</gene>
<dbReference type="CDD" id="cd03379">
    <property type="entry name" value="beta_CA_cladeD"/>
    <property type="match status" value="1"/>
</dbReference>
<dbReference type="GO" id="GO:0004089">
    <property type="term" value="F:carbonate dehydratase activity"/>
    <property type="evidence" value="ECO:0007669"/>
    <property type="project" value="UniProtKB-EC"/>
</dbReference>
<dbReference type="PANTHER" id="PTHR43175:SF3">
    <property type="entry name" value="CARBON DISULFIDE HYDROLASE"/>
    <property type="match status" value="1"/>
</dbReference>
<evidence type="ECO:0000313" key="9">
    <source>
        <dbReference type="Proteomes" id="UP000242243"/>
    </source>
</evidence>
<keyword evidence="3 6" id="KW-0479">Metal-binding</keyword>
<keyword evidence="10" id="KW-1185">Reference proteome</keyword>
<evidence type="ECO:0000313" key="10">
    <source>
        <dbReference type="Proteomes" id="UP000321547"/>
    </source>
</evidence>
<dbReference type="EMBL" id="BJWI01000007">
    <property type="protein sequence ID" value="GEM01272.1"/>
    <property type="molecule type" value="Genomic_DNA"/>
</dbReference>
<evidence type="ECO:0000256" key="4">
    <source>
        <dbReference type="ARBA" id="ARBA00022833"/>
    </source>
</evidence>
<evidence type="ECO:0000256" key="2">
    <source>
        <dbReference type="ARBA" id="ARBA00012925"/>
    </source>
</evidence>
<dbReference type="RefSeq" id="WP_089830599.1">
    <property type="nucleotide sequence ID" value="NZ_BJWI01000007.1"/>
</dbReference>
<comment type="similarity">
    <text evidence="1">Belongs to the beta-class carbonic anhydrase family.</text>
</comment>
<dbReference type="EMBL" id="FOXC01000006">
    <property type="protein sequence ID" value="SFP13071.1"/>
    <property type="molecule type" value="Genomic_DNA"/>
</dbReference>
<feature type="binding site" evidence="6">
    <location>
        <position position="37"/>
    </location>
    <ligand>
        <name>Zn(2+)</name>
        <dbReference type="ChEBI" id="CHEBI:29105"/>
    </ligand>
</feature>
<feature type="binding site" evidence="6">
    <location>
        <position position="95"/>
    </location>
    <ligand>
        <name>Zn(2+)</name>
        <dbReference type="ChEBI" id="CHEBI:29105"/>
    </ligand>
</feature>
<dbReference type="AlphaFoldDB" id="A0A1I5MVN3"/>
<evidence type="ECO:0000313" key="8">
    <source>
        <dbReference type="EMBL" id="SFP13071.1"/>
    </source>
</evidence>
<dbReference type="InterPro" id="IPR036874">
    <property type="entry name" value="Carbonic_anhydrase_sf"/>
</dbReference>
<dbReference type="Gene3D" id="3.40.1050.10">
    <property type="entry name" value="Carbonic anhydrase"/>
    <property type="match status" value="1"/>
</dbReference>
<evidence type="ECO:0000256" key="1">
    <source>
        <dbReference type="ARBA" id="ARBA00006217"/>
    </source>
</evidence>
<feature type="binding site" evidence="6">
    <location>
        <position position="98"/>
    </location>
    <ligand>
        <name>Zn(2+)</name>
        <dbReference type="ChEBI" id="CHEBI:29105"/>
    </ligand>
</feature>
<comment type="catalytic activity">
    <reaction evidence="5">
        <text>hydrogencarbonate + H(+) = CO2 + H2O</text>
        <dbReference type="Rhea" id="RHEA:10748"/>
        <dbReference type="ChEBI" id="CHEBI:15377"/>
        <dbReference type="ChEBI" id="CHEBI:15378"/>
        <dbReference type="ChEBI" id="CHEBI:16526"/>
        <dbReference type="ChEBI" id="CHEBI:17544"/>
        <dbReference type="EC" id="4.2.1.1"/>
    </reaction>
</comment>
<reference evidence="8 9" key="1">
    <citation type="submission" date="2016-10" db="EMBL/GenBank/DDBJ databases">
        <authorList>
            <person name="de Groot N.N."/>
        </authorList>
    </citation>
    <scope>NUCLEOTIDE SEQUENCE [LARGE SCALE GENOMIC DNA]</scope>
    <source>
        <strain evidence="8 9">DSM 17073</strain>
    </source>
</reference>
<evidence type="ECO:0000313" key="7">
    <source>
        <dbReference type="EMBL" id="GEM01272.1"/>
    </source>
</evidence>
<evidence type="ECO:0000256" key="6">
    <source>
        <dbReference type="PIRSR" id="PIRSR601765-1"/>
    </source>
</evidence>
<evidence type="ECO:0000256" key="5">
    <source>
        <dbReference type="ARBA" id="ARBA00048348"/>
    </source>
</evidence>
<dbReference type="Pfam" id="PF00484">
    <property type="entry name" value="Pro_CA"/>
    <property type="match status" value="1"/>
</dbReference>
<dbReference type="SUPFAM" id="SSF53056">
    <property type="entry name" value="beta-carbonic anhydrase, cab"/>
    <property type="match status" value="1"/>
</dbReference>
<dbReference type="InterPro" id="IPR001765">
    <property type="entry name" value="Carbonic_anhydrase"/>
</dbReference>
<organism evidence="8 9">
    <name type="scientific">Halolactibacillus halophilus</name>
    <dbReference type="NCBI Taxonomy" id="306540"/>
    <lineage>
        <taxon>Bacteria</taxon>
        <taxon>Bacillati</taxon>
        <taxon>Bacillota</taxon>
        <taxon>Bacilli</taxon>
        <taxon>Bacillales</taxon>
        <taxon>Bacillaceae</taxon>
        <taxon>Halolactibacillus</taxon>
    </lineage>
</organism>
<proteinExistence type="inferred from homology"/>
<dbReference type="Proteomes" id="UP000242243">
    <property type="component" value="Unassembled WGS sequence"/>
</dbReference>
<dbReference type="EC" id="4.2.1.1" evidence="2"/>
<dbReference type="STRING" id="306540.SAMN05421839_106100"/>
<evidence type="ECO:0000256" key="3">
    <source>
        <dbReference type="ARBA" id="ARBA00022723"/>
    </source>
</evidence>
<dbReference type="Proteomes" id="UP000321547">
    <property type="component" value="Unassembled WGS sequence"/>
</dbReference>
<comment type="cofactor">
    <cofactor evidence="6">
        <name>Zn(2+)</name>
        <dbReference type="ChEBI" id="CHEBI:29105"/>
    </cofactor>
    <text evidence="6">Binds 1 zinc ion per subunit.</text>
</comment>
<dbReference type="PANTHER" id="PTHR43175">
    <property type="entry name" value="CARBONIC ANHYDRASE"/>
    <property type="match status" value="1"/>
</dbReference>
<dbReference type="SMART" id="SM00947">
    <property type="entry name" value="Pro_CA"/>
    <property type="match status" value="1"/>
</dbReference>
<name>A0A1I5MVN3_9BACI</name>
<feature type="binding site" evidence="6">
    <location>
        <position position="39"/>
    </location>
    <ligand>
        <name>Zn(2+)</name>
        <dbReference type="ChEBI" id="CHEBI:29105"/>
    </ligand>
</feature>
<sequence>MLLEDILQHNHAFVENKDYEGYVTNSVPDKHAVILTCMDTRLTELLPKAMNFKNGDVKILKTAGAIIKNPYGSVMRSILVAVHALQADEVYVVGHHDCGMSSLNADHFIEHMKVHGIDEEKINNLPVDAHDWFEGFDHVEDSVKSSVDLIENHPLLPDDVPVHGLVIDPKTGKLDIVINGYQ</sequence>